<dbReference type="GO" id="GO:0004519">
    <property type="term" value="F:endonuclease activity"/>
    <property type="evidence" value="ECO:0007669"/>
    <property type="project" value="InterPro"/>
</dbReference>
<evidence type="ECO:0000313" key="2">
    <source>
        <dbReference type="EMBL" id="CAE2336687.1"/>
    </source>
</evidence>
<dbReference type="PANTHER" id="PTHR15002">
    <property type="entry name" value="RIBOSOMAL BIOGENESIS PROTEIN LAS1L"/>
    <property type="match status" value="1"/>
</dbReference>
<dbReference type="GO" id="GO:0000460">
    <property type="term" value="P:maturation of 5.8S rRNA"/>
    <property type="evidence" value="ECO:0007669"/>
    <property type="project" value="TreeGrafter"/>
</dbReference>
<dbReference type="AlphaFoldDB" id="A0A7S4UR51"/>
<gene>
    <name evidence="2" type="ORF">GTHE00462_LOCUS36597</name>
</gene>
<dbReference type="GO" id="GO:0000470">
    <property type="term" value="P:maturation of LSU-rRNA"/>
    <property type="evidence" value="ECO:0007669"/>
    <property type="project" value="TreeGrafter"/>
</dbReference>
<dbReference type="Pfam" id="PF04031">
    <property type="entry name" value="Las1"/>
    <property type="match status" value="1"/>
</dbReference>
<protein>
    <recommendedName>
        <fullName evidence="3">Ribosomal biogenesis protein LAS1L</fullName>
    </recommendedName>
</protein>
<evidence type="ECO:0008006" key="3">
    <source>
        <dbReference type="Google" id="ProtNLM"/>
    </source>
</evidence>
<feature type="compositionally biased region" description="Gly residues" evidence="1">
    <location>
        <begin position="9"/>
        <end position="24"/>
    </location>
</feature>
<dbReference type="PANTHER" id="PTHR15002:SF0">
    <property type="entry name" value="RIBOSOMAL BIOGENESIS PROTEIN LAS1L"/>
    <property type="match status" value="1"/>
</dbReference>
<dbReference type="InterPro" id="IPR007174">
    <property type="entry name" value="Las1"/>
</dbReference>
<evidence type="ECO:0000256" key="1">
    <source>
        <dbReference type="SAM" id="MobiDB-lite"/>
    </source>
</evidence>
<accession>A0A7S4UR51</accession>
<name>A0A7S4UR51_GUITH</name>
<organism evidence="2">
    <name type="scientific">Guillardia theta</name>
    <name type="common">Cryptophyte</name>
    <name type="synonym">Cryptomonas phi</name>
    <dbReference type="NCBI Taxonomy" id="55529"/>
    <lineage>
        <taxon>Eukaryota</taxon>
        <taxon>Cryptophyceae</taxon>
        <taxon>Pyrenomonadales</taxon>
        <taxon>Geminigeraceae</taxon>
        <taxon>Guillardia</taxon>
    </lineage>
</organism>
<proteinExistence type="predicted"/>
<reference evidence="2" key="1">
    <citation type="submission" date="2021-01" db="EMBL/GenBank/DDBJ databases">
        <authorList>
            <person name="Corre E."/>
            <person name="Pelletier E."/>
            <person name="Niang G."/>
            <person name="Scheremetjew M."/>
            <person name="Finn R."/>
            <person name="Kale V."/>
            <person name="Holt S."/>
            <person name="Cochrane G."/>
            <person name="Meng A."/>
            <person name="Brown T."/>
            <person name="Cohen L."/>
        </authorList>
    </citation>
    <scope>NUCLEOTIDE SEQUENCE</scope>
    <source>
        <strain evidence="2">CCMP 2712</strain>
    </source>
</reference>
<dbReference type="GO" id="GO:0030687">
    <property type="term" value="C:preribosome, large subunit precursor"/>
    <property type="evidence" value="ECO:0007669"/>
    <property type="project" value="TreeGrafter"/>
</dbReference>
<dbReference type="EMBL" id="HBKN01046881">
    <property type="protein sequence ID" value="CAE2336687.1"/>
    <property type="molecule type" value="Transcribed_RNA"/>
</dbReference>
<sequence>MRMGKRKAGGGGAGEDEAGGGAGARAGAELAAISASPGTKESTPKSKPSSSSLSSKRRRKSGGQTANEGSEKKIKLRAVVPKVVPWIDWDEWLNVAENVFSDDKERARVAVERIRTWQSRGKVPHSAEATAALVEINCSSDQHSVYELRLMYSMSIIRFVNGIVDSVQQRKFASPISDLAEHAAVPRILVDIRHAASHNNLPTLPVLRVATESALAWLRHHYWDPQAATLKNAKDFLEPCIRDYVGVRSRLIAVASKKVTDKTDKTKLETKKRELEEKSLELLRLILQSTPITDIHNSLILHIFKTSILILQETLADVIDAKRTPTKKDFDRITHYVFDIWKVALQEFTDQYPQFRGMFNSALLDALSLLSIFEKAEAGGSPMKDLLPLKTAEETSTFGLILVEWISSVNTDDKGSNWKDDDEVKRIVRCCVDSPSAWSLSILEKISASSKGREVARALEYLRGFQSFFDEKPSISSATSELGMEEVCKDLSMWEERSQRRHAPSMRGWSVVEDWLPCPIGTVFGKQVSLRLGEEDCKEEQTETVLDTALPPFPRAHEQAITSPREEAEGGRTERACSPVDKGACAVSDLIDETWIHKTSSMIKLLV</sequence>
<dbReference type="GO" id="GO:0090730">
    <property type="term" value="C:Las1 complex"/>
    <property type="evidence" value="ECO:0007669"/>
    <property type="project" value="InterPro"/>
</dbReference>
<feature type="compositionally biased region" description="Low complexity" evidence="1">
    <location>
        <begin position="25"/>
        <end position="54"/>
    </location>
</feature>
<feature type="region of interest" description="Disordered" evidence="1">
    <location>
        <begin position="1"/>
        <end position="71"/>
    </location>
</feature>